<keyword evidence="3" id="KW-1185">Reference proteome</keyword>
<gene>
    <name evidence="2" type="ORF">PAXRUDRAFT_148483</name>
</gene>
<feature type="chain" id="PRO_5002208400" evidence="1">
    <location>
        <begin position="27"/>
        <end position="204"/>
    </location>
</feature>
<dbReference type="InParanoid" id="A0A0D0D5G5"/>
<keyword evidence="1" id="KW-0732">Signal</keyword>
<evidence type="ECO:0000313" key="2">
    <source>
        <dbReference type="EMBL" id="KIK91882.1"/>
    </source>
</evidence>
<evidence type="ECO:0000313" key="3">
    <source>
        <dbReference type="Proteomes" id="UP000054538"/>
    </source>
</evidence>
<accession>A0A0D0D5G5</accession>
<dbReference type="AlphaFoldDB" id="A0A0D0D5G5"/>
<sequence length="204" mass="22833">MVQTTLHDQCFAAYILLMILWAVSHPLEPLEDLAQELNLDIGCILAIHQTQYLQGQPPVLKSGSLHLAWEYAQSPSDHHHFINMLCVSPEVFQVILSLIKDHQVFFNNSGNAQEVIEVQLGVTLYEMGQYGNGASLEDIAHFVGCSEGAEQEKCWVDGHLGFKGTWWEGWVMYDGTIVSLYAKLAVNGEAYFNCKSNYGLNVQV</sequence>
<organism evidence="2 3">
    <name type="scientific">Paxillus rubicundulus Ve08.2h10</name>
    <dbReference type="NCBI Taxonomy" id="930991"/>
    <lineage>
        <taxon>Eukaryota</taxon>
        <taxon>Fungi</taxon>
        <taxon>Dikarya</taxon>
        <taxon>Basidiomycota</taxon>
        <taxon>Agaricomycotina</taxon>
        <taxon>Agaricomycetes</taxon>
        <taxon>Agaricomycetidae</taxon>
        <taxon>Boletales</taxon>
        <taxon>Paxilineae</taxon>
        <taxon>Paxillaceae</taxon>
        <taxon>Paxillus</taxon>
    </lineage>
</organism>
<name>A0A0D0D5G5_9AGAM</name>
<dbReference type="Proteomes" id="UP000054538">
    <property type="component" value="Unassembled WGS sequence"/>
</dbReference>
<reference evidence="3" key="2">
    <citation type="submission" date="2015-01" db="EMBL/GenBank/DDBJ databases">
        <title>Evolutionary Origins and Diversification of the Mycorrhizal Mutualists.</title>
        <authorList>
            <consortium name="DOE Joint Genome Institute"/>
            <consortium name="Mycorrhizal Genomics Consortium"/>
            <person name="Kohler A."/>
            <person name="Kuo A."/>
            <person name="Nagy L.G."/>
            <person name="Floudas D."/>
            <person name="Copeland A."/>
            <person name="Barry K.W."/>
            <person name="Cichocki N."/>
            <person name="Veneault-Fourrey C."/>
            <person name="LaButti K."/>
            <person name="Lindquist E.A."/>
            <person name="Lipzen A."/>
            <person name="Lundell T."/>
            <person name="Morin E."/>
            <person name="Murat C."/>
            <person name="Riley R."/>
            <person name="Ohm R."/>
            <person name="Sun H."/>
            <person name="Tunlid A."/>
            <person name="Henrissat B."/>
            <person name="Grigoriev I.V."/>
            <person name="Hibbett D.S."/>
            <person name="Martin F."/>
        </authorList>
    </citation>
    <scope>NUCLEOTIDE SEQUENCE [LARGE SCALE GENOMIC DNA]</scope>
    <source>
        <strain evidence="3">Ve08.2h10</strain>
    </source>
</reference>
<dbReference type="EMBL" id="KN825336">
    <property type="protein sequence ID" value="KIK91882.1"/>
    <property type="molecule type" value="Genomic_DNA"/>
</dbReference>
<proteinExistence type="predicted"/>
<evidence type="ECO:0000256" key="1">
    <source>
        <dbReference type="SAM" id="SignalP"/>
    </source>
</evidence>
<protein>
    <submittedName>
        <fullName evidence="2">Uncharacterized protein</fullName>
    </submittedName>
</protein>
<dbReference type="HOGENOM" id="CLU_018552_1_0_1"/>
<reference evidence="2 3" key="1">
    <citation type="submission" date="2014-04" db="EMBL/GenBank/DDBJ databases">
        <authorList>
            <consortium name="DOE Joint Genome Institute"/>
            <person name="Kuo A."/>
            <person name="Kohler A."/>
            <person name="Jargeat P."/>
            <person name="Nagy L.G."/>
            <person name="Floudas D."/>
            <person name="Copeland A."/>
            <person name="Barry K.W."/>
            <person name="Cichocki N."/>
            <person name="Veneault-Fourrey C."/>
            <person name="LaButti K."/>
            <person name="Lindquist E.A."/>
            <person name="Lipzen A."/>
            <person name="Lundell T."/>
            <person name="Morin E."/>
            <person name="Murat C."/>
            <person name="Sun H."/>
            <person name="Tunlid A."/>
            <person name="Henrissat B."/>
            <person name="Grigoriev I.V."/>
            <person name="Hibbett D.S."/>
            <person name="Martin F."/>
            <person name="Nordberg H.P."/>
            <person name="Cantor M.N."/>
            <person name="Hua S.X."/>
        </authorList>
    </citation>
    <scope>NUCLEOTIDE SEQUENCE [LARGE SCALE GENOMIC DNA]</scope>
    <source>
        <strain evidence="2 3">Ve08.2h10</strain>
    </source>
</reference>
<feature type="signal peptide" evidence="1">
    <location>
        <begin position="1"/>
        <end position="26"/>
    </location>
</feature>
<dbReference type="OrthoDB" id="3246760at2759"/>
<dbReference type="STRING" id="930991.A0A0D0D5G5"/>